<feature type="domain" description="HTH lysR-type" evidence="5">
    <location>
        <begin position="14"/>
        <end position="71"/>
    </location>
</feature>
<comment type="similarity">
    <text evidence="1">Belongs to the LysR transcriptional regulatory family.</text>
</comment>
<dbReference type="Pfam" id="PF03466">
    <property type="entry name" value="LysR_substrate"/>
    <property type="match status" value="1"/>
</dbReference>
<evidence type="ECO:0000256" key="2">
    <source>
        <dbReference type="ARBA" id="ARBA00023015"/>
    </source>
</evidence>
<dbReference type="PROSITE" id="PS50931">
    <property type="entry name" value="HTH_LYSR"/>
    <property type="match status" value="1"/>
</dbReference>
<evidence type="ECO:0000259" key="5">
    <source>
        <dbReference type="PROSITE" id="PS50931"/>
    </source>
</evidence>
<keyword evidence="2" id="KW-0805">Transcription regulation</keyword>
<dbReference type="InterPro" id="IPR036390">
    <property type="entry name" value="WH_DNA-bd_sf"/>
</dbReference>
<dbReference type="FunFam" id="1.10.10.10:FF:000001">
    <property type="entry name" value="LysR family transcriptional regulator"/>
    <property type="match status" value="1"/>
</dbReference>
<dbReference type="Pfam" id="PF00126">
    <property type="entry name" value="HTH_1"/>
    <property type="match status" value="1"/>
</dbReference>
<comment type="caution">
    <text evidence="6">The sequence shown here is derived from an EMBL/GenBank/DDBJ whole genome shotgun (WGS) entry which is preliminary data.</text>
</comment>
<dbReference type="GO" id="GO:0003700">
    <property type="term" value="F:DNA-binding transcription factor activity"/>
    <property type="evidence" value="ECO:0007669"/>
    <property type="project" value="InterPro"/>
</dbReference>
<evidence type="ECO:0000256" key="4">
    <source>
        <dbReference type="ARBA" id="ARBA00023163"/>
    </source>
</evidence>
<dbReference type="PRINTS" id="PR00039">
    <property type="entry name" value="HTHLYSR"/>
</dbReference>
<sequence length="294" mass="31087">MIGVCFPLDVGATLDLTQLRSLVAVADCGGFHRAANALHVSQPTVSHHVRRLEAVVGRPLMVREGRTSRLTPAGELLLGEARRMLAINDETLARLGATHDADEVVVGSTEHAADQLLPELASALQDSLGVSRVRFRLDRGAVLRSALDKGDVDLALLFGAPDDDRSTGSGRLTLRWYSAPTWAPPVDGTDIPLVAFDEPCAIRSRALDTLAAHRLPAAVVCDAAYLGGVLAAARAGLGVALLATVGRTPEGLVPRDDLPVVDPIPLAVRSRRGLRPDLATEAARSIRQVLDVDA</sequence>
<keyword evidence="4" id="KW-0804">Transcription</keyword>
<dbReference type="Proteomes" id="UP000321685">
    <property type="component" value="Unassembled WGS sequence"/>
</dbReference>
<organism evidence="6 7">
    <name type="scientific">Pseudonocardia sulfidoxydans NBRC 16205</name>
    <dbReference type="NCBI Taxonomy" id="1223511"/>
    <lineage>
        <taxon>Bacteria</taxon>
        <taxon>Bacillati</taxon>
        <taxon>Actinomycetota</taxon>
        <taxon>Actinomycetes</taxon>
        <taxon>Pseudonocardiales</taxon>
        <taxon>Pseudonocardiaceae</taxon>
        <taxon>Pseudonocardia</taxon>
    </lineage>
</organism>
<proteinExistence type="inferred from homology"/>
<keyword evidence="3" id="KW-0238">DNA-binding</keyword>
<gene>
    <name evidence="6" type="ORF">PSU4_40770</name>
</gene>
<evidence type="ECO:0000256" key="3">
    <source>
        <dbReference type="ARBA" id="ARBA00023125"/>
    </source>
</evidence>
<name>A0A511DLI8_9PSEU</name>
<accession>A0A511DLI8</accession>
<dbReference type="Gene3D" id="1.10.10.10">
    <property type="entry name" value="Winged helix-like DNA-binding domain superfamily/Winged helix DNA-binding domain"/>
    <property type="match status" value="1"/>
</dbReference>
<dbReference type="SUPFAM" id="SSF46785">
    <property type="entry name" value="Winged helix' DNA-binding domain"/>
    <property type="match status" value="1"/>
</dbReference>
<dbReference type="PANTHER" id="PTHR30579:SF7">
    <property type="entry name" value="HTH-TYPE TRANSCRIPTIONAL REGULATOR LRHA-RELATED"/>
    <property type="match status" value="1"/>
</dbReference>
<dbReference type="GO" id="GO:0003677">
    <property type="term" value="F:DNA binding"/>
    <property type="evidence" value="ECO:0007669"/>
    <property type="project" value="UniProtKB-KW"/>
</dbReference>
<dbReference type="EMBL" id="BJVJ01000046">
    <property type="protein sequence ID" value="GEL25123.1"/>
    <property type="molecule type" value="Genomic_DNA"/>
</dbReference>
<dbReference type="InterPro" id="IPR005119">
    <property type="entry name" value="LysR_subst-bd"/>
</dbReference>
<keyword evidence="7" id="KW-1185">Reference proteome</keyword>
<evidence type="ECO:0000256" key="1">
    <source>
        <dbReference type="ARBA" id="ARBA00009437"/>
    </source>
</evidence>
<dbReference type="AlphaFoldDB" id="A0A511DLI8"/>
<dbReference type="InterPro" id="IPR036388">
    <property type="entry name" value="WH-like_DNA-bd_sf"/>
</dbReference>
<evidence type="ECO:0000313" key="7">
    <source>
        <dbReference type="Proteomes" id="UP000321685"/>
    </source>
</evidence>
<dbReference type="InterPro" id="IPR000847">
    <property type="entry name" value="LysR_HTH_N"/>
</dbReference>
<reference evidence="6 7" key="1">
    <citation type="submission" date="2019-07" db="EMBL/GenBank/DDBJ databases">
        <title>Whole genome shotgun sequence of Pseudonocardia sulfidoxydans NBRC 16205.</title>
        <authorList>
            <person name="Hosoyama A."/>
            <person name="Uohara A."/>
            <person name="Ohji S."/>
            <person name="Ichikawa N."/>
        </authorList>
    </citation>
    <scope>NUCLEOTIDE SEQUENCE [LARGE SCALE GENOMIC DNA]</scope>
    <source>
        <strain evidence="6 7">NBRC 16205</strain>
    </source>
</reference>
<evidence type="ECO:0000313" key="6">
    <source>
        <dbReference type="EMBL" id="GEL25123.1"/>
    </source>
</evidence>
<protein>
    <submittedName>
        <fullName evidence="6">LysR family transcriptional regulator</fullName>
    </submittedName>
</protein>
<dbReference type="SUPFAM" id="SSF53850">
    <property type="entry name" value="Periplasmic binding protein-like II"/>
    <property type="match status" value="1"/>
</dbReference>
<dbReference type="InterPro" id="IPR050176">
    <property type="entry name" value="LTTR"/>
</dbReference>
<dbReference type="Gene3D" id="3.40.190.10">
    <property type="entry name" value="Periplasmic binding protein-like II"/>
    <property type="match status" value="2"/>
</dbReference>
<dbReference type="PANTHER" id="PTHR30579">
    <property type="entry name" value="TRANSCRIPTIONAL REGULATOR"/>
    <property type="match status" value="1"/>
</dbReference>